<dbReference type="Pfam" id="PF23286">
    <property type="entry name" value="LRR_13"/>
    <property type="match status" value="1"/>
</dbReference>
<reference evidence="6" key="1">
    <citation type="journal article" date="2022" name="Plant J.">
        <title>Strategies of tolerance reflected in two North American maple genomes.</title>
        <authorList>
            <person name="McEvoy S.L."/>
            <person name="Sezen U.U."/>
            <person name="Trouern-Trend A."/>
            <person name="McMahon S.M."/>
            <person name="Schaberg P.G."/>
            <person name="Yang J."/>
            <person name="Wegrzyn J.L."/>
            <person name="Swenson N.G."/>
        </authorList>
    </citation>
    <scope>NUCLEOTIDE SEQUENCE</scope>
    <source>
        <strain evidence="6">NS2018</strain>
    </source>
</reference>
<evidence type="ECO:0000259" key="4">
    <source>
        <dbReference type="Pfam" id="PF20160"/>
    </source>
</evidence>
<protein>
    <submittedName>
        <fullName evidence="6">Uncharacterized protein</fullName>
    </submittedName>
</protein>
<dbReference type="EMBL" id="JAUESC010000385">
    <property type="protein sequence ID" value="KAK0580100.1"/>
    <property type="molecule type" value="Genomic_DNA"/>
</dbReference>
<dbReference type="InterPro" id="IPR001611">
    <property type="entry name" value="Leu-rich_rpt"/>
</dbReference>
<dbReference type="SUPFAM" id="SSF52058">
    <property type="entry name" value="L domain-like"/>
    <property type="match status" value="1"/>
</dbReference>
<dbReference type="Proteomes" id="UP001168877">
    <property type="component" value="Unassembled WGS sequence"/>
</dbReference>
<dbReference type="AlphaFoldDB" id="A0AA39RTY2"/>
<proteinExistence type="predicted"/>
<dbReference type="InterPro" id="IPR045344">
    <property type="entry name" value="C-JID"/>
</dbReference>
<accession>A0AA39RTY2</accession>
<dbReference type="InterPro" id="IPR044974">
    <property type="entry name" value="Disease_R_plants"/>
</dbReference>
<dbReference type="PANTHER" id="PTHR11017">
    <property type="entry name" value="LEUCINE-RICH REPEAT-CONTAINING PROTEIN"/>
    <property type="match status" value="1"/>
</dbReference>
<dbReference type="InterPro" id="IPR058546">
    <property type="entry name" value="RPS4B/Roq1-like_LRR"/>
</dbReference>
<comment type="caution">
    <text evidence="6">The sequence shown here is derived from an EMBL/GenBank/DDBJ whole genome shotgun (WGS) entry which is preliminary data.</text>
</comment>
<gene>
    <name evidence="6" type="ORF">LWI29_036375</name>
</gene>
<keyword evidence="2" id="KW-0677">Repeat</keyword>
<feature type="domain" description="C-JID" evidence="4">
    <location>
        <begin position="556"/>
        <end position="659"/>
    </location>
</feature>
<dbReference type="Pfam" id="PF07725">
    <property type="entry name" value="LRR_3"/>
    <property type="match status" value="1"/>
</dbReference>
<sequence>MMIWAFYPALKPIQEKRHIQLHNLITLTNCRTFVCNRPSSSSSDVSKVRVAYQGIPGAYSEAAALKAYLKSETVPCEQFEAAFKGTEAVQGISLSTSKLKDVQLGFQALMKMNNLRTLIMTYGYHYNGGLDHLSNELRYLHWSNYPLEVLPSSFNPENLVELDLFYSKIKQLWEGSTRVPKLKWLKLDYCVNLISIPDLSNFPSAEIINLKNCHSLIEIHSSRECPKNLHSLNLSFCRNLSSFPSNIHLSEEPSFSTSVVLHSSREDSEFSLRYCFSLTKFPDIPRNIKRLDLRYSGVEEVRSTIQSLSKLESLDMSNCTRLKRISESICKLKSLDRLDLSGCCKLESFPDILEGMELKHLDLSGTAIKELPLSIGNLNRLEELVLSDSKLEKLPPLSGLCSLSVLKLNNCNLTEISEDIGCLSSLEMLDLQGNLNFERLPKSIKKLSKLYHLTLSNCGMLPSLPELPSIVRYLDAMKCEELIHSLPDESEFELCSDGSGSLEFNFMNCLKLNQKTVSNLLIFFQVSVQKLQLMGTEKIISLFKVSPHEVKGSLCLPGSKIPEWFCYKNLGSSIHTNIPVLRNDCGRSSYIMGFAICLVIGFEDYNFDSFKRGFDVRYDFHIETSDGHKEQFFGNSIQLSGMPVHRSNHIILGYNLSRKFYEFFQELDTRLVNRGMSDYVGTLVVFNIRSIHFVEGKYCGIQPIYVQAQVMNSVAINQDTGDINGYNDTVEETCEPHPKRTCTKANQCFTTHGL</sequence>
<evidence type="ECO:0000256" key="3">
    <source>
        <dbReference type="ARBA" id="ARBA00022821"/>
    </source>
</evidence>
<dbReference type="Pfam" id="PF20160">
    <property type="entry name" value="C-JID"/>
    <property type="match status" value="1"/>
</dbReference>
<keyword evidence="7" id="KW-1185">Reference proteome</keyword>
<dbReference type="PROSITE" id="PS51450">
    <property type="entry name" value="LRR"/>
    <property type="match status" value="1"/>
</dbReference>
<evidence type="ECO:0000313" key="6">
    <source>
        <dbReference type="EMBL" id="KAK0580100.1"/>
    </source>
</evidence>
<dbReference type="Gene3D" id="3.80.10.10">
    <property type="entry name" value="Ribonuclease Inhibitor"/>
    <property type="match status" value="2"/>
</dbReference>
<feature type="domain" description="Disease resistance protein RPS4B/Roq1-like leucine-rich repeats" evidence="5">
    <location>
        <begin position="332"/>
        <end position="409"/>
    </location>
</feature>
<evidence type="ECO:0000256" key="2">
    <source>
        <dbReference type="ARBA" id="ARBA00022737"/>
    </source>
</evidence>
<name>A0AA39RTY2_ACESA</name>
<evidence type="ECO:0000313" key="7">
    <source>
        <dbReference type="Proteomes" id="UP001168877"/>
    </source>
</evidence>
<dbReference type="InterPro" id="IPR032675">
    <property type="entry name" value="LRR_dom_sf"/>
</dbReference>
<dbReference type="PANTHER" id="PTHR11017:SF574">
    <property type="entry name" value="ADP-RIBOSYL CYCLASE_CYCLIC ADP-RIBOSE HYDROLASE"/>
    <property type="match status" value="1"/>
</dbReference>
<dbReference type="GO" id="GO:0006952">
    <property type="term" value="P:defense response"/>
    <property type="evidence" value="ECO:0007669"/>
    <property type="project" value="InterPro"/>
</dbReference>
<reference evidence="6" key="2">
    <citation type="submission" date="2023-06" db="EMBL/GenBank/DDBJ databases">
        <authorList>
            <person name="Swenson N.G."/>
            <person name="Wegrzyn J.L."/>
            <person name="Mcevoy S.L."/>
        </authorList>
    </citation>
    <scope>NUCLEOTIDE SEQUENCE</scope>
    <source>
        <strain evidence="6">NS2018</strain>
        <tissue evidence="6">Leaf</tissue>
    </source>
</reference>
<dbReference type="InterPro" id="IPR011713">
    <property type="entry name" value="Leu-rich_rpt_3"/>
</dbReference>
<evidence type="ECO:0000256" key="1">
    <source>
        <dbReference type="ARBA" id="ARBA00022614"/>
    </source>
</evidence>
<keyword evidence="3" id="KW-0611">Plant defense</keyword>
<keyword evidence="1" id="KW-0433">Leucine-rich repeat</keyword>
<evidence type="ECO:0000259" key="5">
    <source>
        <dbReference type="Pfam" id="PF23286"/>
    </source>
</evidence>
<organism evidence="6 7">
    <name type="scientific">Acer saccharum</name>
    <name type="common">Sugar maple</name>
    <dbReference type="NCBI Taxonomy" id="4024"/>
    <lineage>
        <taxon>Eukaryota</taxon>
        <taxon>Viridiplantae</taxon>
        <taxon>Streptophyta</taxon>
        <taxon>Embryophyta</taxon>
        <taxon>Tracheophyta</taxon>
        <taxon>Spermatophyta</taxon>
        <taxon>Magnoliopsida</taxon>
        <taxon>eudicotyledons</taxon>
        <taxon>Gunneridae</taxon>
        <taxon>Pentapetalae</taxon>
        <taxon>rosids</taxon>
        <taxon>malvids</taxon>
        <taxon>Sapindales</taxon>
        <taxon>Sapindaceae</taxon>
        <taxon>Hippocastanoideae</taxon>
        <taxon>Acereae</taxon>
        <taxon>Acer</taxon>
    </lineage>
</organism>